<comment type="similarity">
    <text evidence="4">Belongs to the CWC24 family.</text>
</comment>
<dbReference type="GO" id="GO:0003677">
    <property type="term" value="F:DNA binding"/>
    <property type="evidence" value="ECO:0007669"/>
    <property type="project" value="UniProtKB-UniRule"/>
</dbReference>
<dbReference type="GO" id="GO:0034247">
    <property type="term" value="P:snoRNA splicing"/>
    <property type="evidence" value="ECO:0007669"/>
    <property type="project" value="TreeGrafter"/>
</dbReference>
<feature type="non-terminal residue" evidence="6">
    <location>
        <position position="1"/>
    </location>
</feature>
<keyword evidence="4" id="KW-0539">Nucleus</keyword>
<keyword evidence="2 4" id="KW-0863">Zinc-finger</keyword>
<dbReference type="Gene3D" id="3.30.40.10">
    <property type="entry name" value="Zinc/RING finger domain, C3HC4 (zinc finger)"/>
    <property type="match status" value="1"/>
</dbReference>
<dbReference type="GO" id="GO:0008270">
    <property type="term" value="F:zinc ion binding"/>
    <property type="evidence" value="ECO:0007669"/>
    <property type="project" value="UniProtKB-KW"/>
</dbReference>
<dbReference type="PROSITE" id="PS00518">
    <property type="entry name" value="ZF_RING_1"/>
    <property type="match status" value="1"/>
</dbReference>
<comment type="caution">
    <text evidence="6">The sequence shown here is derived from an EMBL/GenBank/DDBJ whole genome shotgun (WGS) entry which is preliminary data.</text>
</comment>
<evidence type="ECO:0000256" key="4">
    <source>
        <dbReference type="RuleBase" id="RU367110"/>
    </source>
</evidence>
<dbReference type="AlphaFoldDB" id="A0A8K0SZR4"/>
<dbReference type="PANTHER" id="PTHR12930">
    <property type="entry name" value="ZINC FINGER PROTEIN 183"/>
    <property type="match status" value="1"/>
</dbReference>
<dbReference type="GO" id="GO:0006397">
    <property type="term" value="P:mRNA processing"/>
    <property type="evidence" value="ECO:0007669"/>
    <property type="project" value="UniProtKB-KW"/>
</dbReference>
<keyword evidence="4" id="KW-0238">DNA-binding</keyword>
<keyword evidence="4" id="KW-0747">Spliceosome</keyword>
<evidence type="ECO:0000259" key="5">
    <source>
        <dbReference type="Pfam" id="PF00097"/>
    </source>
</evidence>
<comment type="subunit">
    <text evidence="4">Associated with the spliceosome.</text>
</comment>
<reference evidence="6" key="1">
    <citation type="journal article" date="2021" name="Nat. Commun.">
        <title>Genetic determinants of endophytism in the Arabidopsis root mycobiome.</title>
        <authorList>
            <person name="Mesny F."/>
            <person name="Miyauchi S."/>
            <person name="Thiergart T."/>
            <person name="Pickel B."/>
            <person name="Atanasova L."/>
            <person name="Karlsson M."/>
            <person name="Huettel B."/>
            <person name="Barry K.W."/>
            <person name="Haridas S."/>
            <person name="Chen C."/>
            <person name="Bauer D."/>
            <person name="Andreopoulos W."/>
            <person name="Pangilinan J."/>
            <person name="LaButti K."/>
            <person name="Riley R."/>
            <person name="Lipzen A."/>
            <person name="Clum A."/>
            <person name="Drula E."/>
            <person name="Henrissat B."/>
            <person name="Kohler A."/>
            <person name="Grigoriev I.V."/>
            <person name="Martin F.M."/>
            <person name="Hacquard S."/>
        </authorList>
    </citation>
    <scope>NUCLEOTIDE SEQUENCE</scope>
    <source>
        <strain evidence="6">MPI-CAGE-CH-0235</strain>
    </source>
</reference>
<dbReference type="PANTHER" id="PTHR12930:SF0">
    <property type="entry name" value="RING FINGER PROTEIN 113B"/>
    <property type="match status" value="1"/>
</dbReference>
<keyword evidence="4" id="KW-0508">mRNA splicing</keyword>
<comment type="function">
    <text evidence="4">Involved in pre-mRNA splicing.</text>
</comment>
<keyword evidence="3 4" id="KW-0862">Zinc</keyword>
<accession>A0A8K0SZR4</accession>
<evidence type="ECO:0000256" key="2">
    <source>
        <dbReference type="ARBA" id="ARBA00022771"/>
    </source>
</evidence>
<feature type="domain" description="Zinc finger C3HC4 RING-type" evidence="5">
    <location>
        <begin position="18"/>
        <end position="43"/>
    </location>
</feature>
<keyword evidence="1" id="KW-0479">Metal-binding</keyword>
<dbReference type="InterPro" id="IPR018957">
    <property type="entry name" value="Znf_C3HC4_RING-type"/>
</dbReference>
<proteinExistence type="inferred from homology"/>
<organism evidence="6 7">
    <name type="scientific">Stachybotrys elegans</name>
    <dbReference type="NCBI Taxonomy" id="80388"/>
    <lineage>
        <taxon>Eukaryota</taxon>
        <taxon>Fungi</taxon>
        <taxon>Dikarya</taxon>
        <taxon>Ascomycota</taxon>
        <taxon>Pezizomycotina</taxon>
        <taxon>Sordariomycetes</taxon>
        <taxon>Hypocreomycetidae</taxon>
        <taxon>Hypocreales</taxon>
        <taxon>Stachybotryaceae</taxon>
        <taxon>Stachybotrys</taxon>
    </lineage>
</organism>
<dbReference type="OrthoDB" id="25761at2759"/>
<protein>
    <recommendedName>
        <fullName evidence="4">Pre-mRNA-splicing factor CWC24</fullName>
    </recommendedName>
</protein>
<dbReference type="Proteomes" id="UP000813444">
    <property type="component" value="Unassembled WGS sequence"/>
</dbReference>
<evidence type="ECO:0000256" key="1">
    <source>
        <dbReference type="ARBA" id="ARBA00022723"/>
    </source>
</evidence>
<name>A0A8K0SZR4_9HYPO</name>
<dbReference type="InterPro" id="IPR039971">
    <property type="entry name" value="CWC24-like"/>
</dbReference>
<evidence type="ECO:0000313" key="7">
    <source>
        <dbReference type="Proteomes" id="UP000813444"/>
    </source>
</evidence>
<keyword evidence="4" id="KW-0507">mRNA processing</keyword>
<dbReference type="InterPro" id="IPR013083">
    <property type="entry name" value="Znf_RING/FYVE/PHD"/>
</dbReference>
<dbReference type="SUPFAM" id="SSF57850">
    <property type="entry name" value="RING/U-box"/>
    <property type="match status" value="1"/>
</dbReference>
<keyword evidence="7" id="KW-1185">Reference proteome</keyword>
<dbReference type="Pfam" id="PF00097">
    <property type="entry name" value="zf-C3HC4"/>
    <property type="match status" value="1"/>
</dbReference>
<sequence length="73" mass="8238">MSQQAAEASPMRRTRKLRTRCRHYFCQSCALNRYRKDPTCAACGTGTNGVFNKATKLPKLLALRRSAQDETSD</sequence>
<dbReference type="EMBL" id="JAGPNK010000002">
    <property type="protein sequence ID" value="KAH7325829.1"/>
    <property type="molecule type" value="Genomic_DNA"/>
</dbReference>
<dbReference type="InterPro" id="IPR017907">
    <property type="entry name" value="Znf_RING_CS"/>
</dbReference>
<gene>
    <name evidence="6" type="ORF">B0I35DRAFT_421266</name>
</gene>
<dbReference type="GO" id="GO:0005684">
    <property type="term" value="C:U2-type spliceosomal complex"/>
    <property type="evidence" value="ECO:0007669"/>
    <property type="project" value="TreeGrafter"/>
</dbReference>
<comment type="subcellular location">
    <subcellularLocation>
        <location evidence="4">Nucleus</location>
    </subcellularLocation>
</comment>
<evidence type="ECO:0000313" key="6">
    <source>
        <dbReference type="EMBL" id="KAH7325829.1"/>
    </source>
</evidence>
<evidence type="ECO:0000256" key="3">
    <source>
        <dbReference type="ARBA" id="ARBA00022833"/>
    </source>
</evidence>